<reference evidence="1 2" key="2">
    <citation type="journal article" date="2010" name="Nucleic Acids Res.">
        <title>BeetleBase in 2010: revisions to provide comprehensive genomic information for Tribolium castaneum.</title>
        <authorList>
            <person name="Kim H.S."/>
            <person name="Murphy T."/>
            <person name="Xia J."/>
            <person name="Caragea D."/>
            <person name="Park Y."/>
            <person name="Beeman R.W."/>
            <person name="Lorenzen M.D."/>
            <person name="Butcher S."/>
            <person name="Manak J.R."/>
            <person name="Brown S.J."/>
        </authorList>
    </citation>
    <scope>GENOME REANNOTATION</scope>
    <source>
        <strain evidence="1 2">Georgia GA2</strain>
    </source>
</reference>
<keyword evidence="2" id="KW-1185">Reference proteome</keyword>
<dbReference type="AlphaFoldDB" id="D6WZT1"/>
<dbReference type="HOGENOM" id="CLU_1221095_0_0_1"/>
<dbReference type="InParanoid" id="D6WZT1"/>
<sequence>MGLSLIVPELLLEKCSGYLKPTKTATILKKSNIKNRTFGLFMDFNNFMHNARAYLRRFREIHLRIPHKCATKDRELSDTKSGEIAAPHLITVGTRSKSPGVSCLITNQGWPINALDRGLSGAISSGFLLVMEEGGSNSCVVVLLGVVEGVSVGSGAQLRARPQHDVLTSKNKPSVLDDNYNRSDGKIRMCFRFPRAIAPPFDEFTFIFFSLNTIKVSSPSRICNIRY</sequence>
<organism evidence="1 2">
    <name type="scientific">Tribolium castaneum</name>
    <name type="common">Red flour beetle</name>
    <dbReference type="NCBI Taxonomy" id="7070"/>
    <lineage>
        <taxon>Eukaryota</taxon>
        <taxon>Metazoa</taxon>
        <taxon>Ecdysozoa</taxon>
        <taxon>Arthropoda</taxon>
        <taxon>Hexapoda</taxon>
        <taxon>Insecta</taxon>
        <taxon>Pterygota</taxon>
        <taxon>Neoptera</taxon>
        <taxon>Endopterygota</taxon>
        <taxon>Coleoptera</taxon>
        <taxon>Polyphaga</taxon>
        <taxon>Cucujiformia</taxon>
        <taxon>Tenebrionidae</taxon>
        <taxon>Tenebrionidae incertae sedis</taxon>
        <taxon>Tribolium</taxon>
    </lineage>
</organism>
<reference evidence="1 2" key="1">
    <citation type="journal article" date="2008" name="Nature">
        <title>The genome of the model beetle and pest Tribolium castaneum.</title>
        <authorList>
            <consortium name="Tribolium Genome Sequencing Consortium"/>
            <person name="Richards S."/>
            <person name="Gibbs R.A."/>
            <person name="Weinstock G.M."/>
            <person name="Brown S.J."/>
            <person name="Denell R."/>
            <person name="Beeman R.W."/>
            <person name="Gibbs R."/>
            <person name="Beeman R.W."/>
            <person name="Brown S.J."/>
            <person name="Bucher G."/>
            <person name="Friedrich M."/>
            <person name="Grimmelikhuijzen C.J."/>
            <person name="Klingler M."/>
            <person name="Lorenzen M."/>
            <person name="Richards S."/>
            <person name="Roth S."/>
            <person name="Schroder R."/>
            <person name="Tautz D."/>
            <person name="Zdobnov E.M."/>
            <person name="Muzny D."/>
            <person name="Gibbs R.A."/>
            <person name="Weinstock G.M."/>
            <person name="Attaway T."/>
            <person name="Bell S."/>
            <person name="Buhay C.J."/>
            <person name="Chandrabose M.N."/>
            <person name="Chavez D."/>
            <person name="Clerk-Blankenburg K.P."/>
            <person name="Cree A."/>
            <person name="Dao M."/>
            <person name="Davis C."/>
            <person name="Chacko J."/>
            <person name="Dinh H."/>
            <person name="Dugan-Rocha S."/>
            <person name="Fowler G."/>
            <person name="Garner T.T."/>
            <person name="Garnes J."/>
            <person name="Gnirke A."/>
            <person name="Hawes A."/>
            <person name="Hernandez J."/>
            <person name="Hines S."/>
            <person name="Holder M."/>
            <person name="Hume J."/>
            <person name="Jhangiani S.N."/>
            <person name="Joshi V."/>
            <person name="Khan Z.M."/>
            <person name="Jackson L."/>
            <person name="Kovar C."/>
            <person name="Kowis A."/>
            <person name="Lee S."/>
            <person name="Lewis L.R."/>
            <person name="Margolis J."/>
            <person name="Morgan M."/>
            <person name="Nazareth L.V."/>
            <person name="Nguyen N."/>
            <person name="Okwuonu G."/>
            <person name="Parker D."/>
            <person name="Richards S."/>
            <person name="Ruiz S.J."/>
            <person name="Santibanez J."/>
            <person name="Savard J."/>
            <person name="Scherer S.E."/>
            <person name="Schneider B."/>
            <person name="Sodergren E."/>
            <person name="Tautz D."/>
            <person name="Vattahil S."/>
            <person name="Villasana D."/>
            <person name="White C.S."/>
            <person name="Wright R."/>
            <person name="Park Y."/>
            <person name="Beeman R.W."/>
            <person name="Lord J."/>
            <person name="Oppert B."/>
            <person name="Lorenzen M."/>
            <person name="Brown S."/>
            <person name="Wang L."/>
            <person name="Savard J."/>
            <person name="Tautz D."/>
            <person name="Richards S."/>
            <person name="Weinstock G."/>
            <person name="Gibbs R.A."/>
            <person name="Liu Y."/>
            <person name="Worley K."/>
            <person name="Weinstock G."/>
            <person name="Elsik C.G."/>
            <person name="Reese J.T."/>
            <person name="Elhaik E."/>
            <person name="Landan G."/>
            <person name="Graur D."/>
            <person name="Arensburger P."/>
            <person name="Atkinson P."/>
            <person name="Beeman R.W."/>
            <person name="Beidler J."/>
            <person name="Brown S.J."/>
            <person name="Demuth J.P."/>
            <person name="Drury D.W."/>
            <person name="Du Y.Z."/>
            <person name="Fujiwara H."/>
            <person name="Lorenzen M."/>
            <person name="Maselli V."/>
            <person name="Osanai M."/>
            <person name="Park Y."/>
            <person name="Robertson H.M."/>
            <person name="Tu Z."/>
            <person name="Wang J.J."/>
            <person name="Wang S."/>
            <person name="Richards S."/>
            <person name="Song H."/>
            <person name="Zhang L."/>
            <person name="Sodergren E."/>
            <person name="Werner D."/>
            <person name="Stanke M."/>
            <person name="Morgenstern B."/>
            <person name="Solovyev V."/>
            <person name="Kosarev P."/>
            <person name="Brown G."/>
            <person name="Chen H.C."/>
            <person name="Ermolaeva O."/>
            <person name="Hlavina W."/>
            <person name="Kapustin Y."/>
            <person name="Kiryutin B."/>
            <person name="Kitts P."/>
            <person name="Maglott D."/>
            <person name="Pruitt K."/>
            <person name="Sapojnikov V."/>
            <person name="Souvorov A."/>
            <person name="Mackey A.J."/>
            <person name="Waterhouse R.M."/>
            <person name="Wyder S."/>
            <person name="Zdobnov E.M."/>
            <person name="Zdobnov E.M."/>
            <person name="Wyder S."/>
            <person name="Kriventseva E.V."/>
            <person name="Kadowaki T."/>
            <person name="Bork P."/>
            <person name="Aranda M."/>
            <person name="Bao R."/>
            <person name="Beermann A."/>
            <person name="Berns N."/>
            <person name="Bolognesi R."/>
            <person name="Bonneton F."/>
            <person name="Bopp D."/>
            <person name="Brown S.J."/>
            <person name="Bucher G."/>
            <person name="Butts T."/>
            <person name="Chaumot A."/>
            <person name="Denell R.E."/>
            <person name="Ferrier D.E."/>
            <person name="Friedrich M."/>
            <person name="Gordon C.M."/>
            <person name="Jindra M."/>
            <person name="Klingler M."/>
            <person name="Lan Q."/>
            <person name="Lattorff H.M."/>
            <person name="Laudet V."/>
            <person name="von Levetsow C."/>
            <person name="Liu Z."/>
            <person name="Lutz R."/>
            <person name="Lynch J.A."/>
            <person name="da Fonseca R.N."/>
            <person name="Posnien N."/>
            <person name="Reuter R."/>
            <person name="Roth S."/>
            <person name="Savard J."/>
            <person name="Schinko J.B."/>
            <person name="Schmitt C."/>
            <person name="Schoppmeier M."/>
            <person name="Schroder R."/>
            <person name="Shippy T.D."/>
            <person name="Simonnet F."/>
            <person name="Marques-Souza H."/>
            <person name="Tautz D."/>
            <person name="Tomoyasu Y."/>
            <person name="Trauner J."/>
            <person name="Van der Zee M."/>
            <person name="Vervoort M."/>
            <person name="Wittkopp N."/>
            <person name="Wimmer E.A."/>
            <person name="Yang X."/>
            <person name="Jones A.K."/>
            <person name="Sattelle D.B."/>
            <person name="Ebert P.R."/>
            <person name="Nelson D."/>
            <person name="Scott J.G."/>
            <person name="Beeman R.W."/>
            <person name="Muthukrishnan S."/>
            <person name="Kramer K.J."/>
            <person name="Arakane Y."/>
            <person name="Beeman R.W."/>
            <person name="Zhu Q."/>
            <person name="Hogenkamp D."/>
            <person name="Dixit R."/>
            <person name="Oppert B."/>
            <person name="Jiang H."/>
            <person name="Zou Z."/>
            <person name="Marshall J."/>
            <person name="Elpidina E."/>
            <person name="Vinokurov K."/>
            <person name="Oppert C."/>
            <person name="Zou Z."/>
            <person name="Evans J."/>
            <person name="Lu Z."/>
            <person name="Zhao P."/>
            <person name="Sumathipala N."/>
            <person name="Altincicek B."/>
            <person name="Vilcinskas A."/>
            <person name="Williams M."/>
            <person name="Hultmark D."/>
            <person name="Hetru C."/>
            <person name="Jiang H."/>
            <person name="Grimmelikhuijzen C.J."/>
            <person name="Hauser F."/>
            <person name="Cazzamali G."/>
            <person name="Williamson M."/>
            <person name="Park Y."/>
            <person name="Li B."/>
            <person name="Tanaka Y."/>
            <person name="Predel R."/>
            <person name="Neupert S."/>
            <person name="Schachtner J."/>
            <person name="Verleyen P."/>
            <person name="Raible F."/>
            <person name="Bork P."/>
            <person name="Friedrich M."/>
            <person name="Walden K.K."/>
            <person name="Robertson H.M."/>
            <person name="Angeli S."/>
            <person name="Foret S."/>
            <person name="Bucher G."/>
            <person name="Schuetz S."/>
            <person name="Maleszka R."/>
            <person name="Wimmer E.A."/>
            <person name="Beeman R.W."/>
            <person name="Lorenzen M."/>
            <person name="Tomoyasu Y."/>
            <person name="Miller S.C."/>
            <person name="Grossmann D."/>
            <person name="Bucher G."/>
        </authorList>
    </citation>
    <scope>NUCLEOTIDE SEQUENCE [LARGE SCALE GENOMIC DNA]</scope>
    <source>
        <strain evidence="1 2">Georgia GA2</strain>
    </source>
</reference>
<protein>
    <submittedName>
        <fullName evidence="1">Uncharacterized protein</fullName>
    </submittedName>
</protein>
<name>D6WZT1_TRICA</name>
<accession>D6WZT1</accession>
<dbReference type="EMBL" id="KQ971372">
    <property type="protein sequence ID" value="EFA10473.1"/>
    <property type="molecule type" value="Genomic_DNA"/>
</dbReference>
<dbReference type="Proteomes" id="UP000007266">
    <property type="component" value="Linkage group 9"/>
</dbReference>
<evidence type="ECO:0000313" key="2">
    <source>
        <dbReference type="Proteomes" id="UP000007266"/>
    </source>
</evidence>
<gene>
    <name evidence="1" type="primary">GLEAN_12719</name>
    <name evidence="1" type="ORF">TcasGA2_TC012719</name>
</gene>
<evidence type="ECO:0000313" key="1">
    <source>
        <dbReference type="EMBL" id="EFA10473.1"/>
    </source>
</evidence>
<proteinExistence type="predicted"/>